<dbReference type="SUPFAM" id="SSF82866">
    <property type="entry name" value="Multidrug efflux transporter AcrB transmembrane domain"/>
    <property type="match status" value="2"/>
</dbReference>
<dbReference type="EMBL" id="CAACVI010000034">
    <property type="protein sequence ID" value="VEN74562.1"/>
    <property type="molecule type" value="Genomic_DNA"/>
</dbReference>
<feature type="transmembrane region" description="Helical" evidence="1">
    <location>
        <begin position="428"/>
        <end position="452"/>
    </location>
</feature>
<dbReference type="AlphaFoldDB" id="A0A484HH58"/>
<proteinExistence type="predicted"/>
<feature type="transmembrane region" description="Helical" evidence="1">
    <location>
        <begin position="1044"/>
        <end position="1067"/>
    </location>
</feature>
<dbReference type="Gene3D" id="3.30.70.1320">
    <property type="entry name" value="Multidrug efflux transporter AcrB pore domain like"/>
    <property type="match status" value="1"/>
</dbReference>
<keyword evidence="1" id="KW-1133">Transmembrane helix</keyword>
<feature type="transmembrane region" description="Helical" evidence="1">
    <location>
        <begin position="383"/>
        <end position="408"/>
    </location>
</feature>
<reference evidence="2" key="1">
    <citation type="submission" date="2019-01" db="EMBL/GenBank/DDBJ databases">
        <authorList>
            <consortium name="Genoscope - CEA"/>
            <person name="William W."/>
        </authorList>
    </citation>
    <scope>NUCLEOTIDE SEQUENCE</scope>
    <source>
        <strain evidence="2">CR-1</strain>
    </source>
</reference>
<evidence type="ECO:0000256" key="1">
    <source>
        <dbReference type="SAM" id="Phobius"/>
    </source>
</evidence>
<dbReference type="Gene3D" id="3.30.2090.10">
    <property type="entry name" value="Multidrug efflux transporter AcrB TolC docking domain, DN and DC subdomains"/>
    <property type="match status" value="2"/>
</dbReference>
<dbReference type="InterPro" id="IPR027463">
    <property type="entry name" value="AcrB_DN_DC_subdom"/>
</dbReference>
<sequence length="1104" mass="120243">MMISDLAVRKRTSVAVLTLVILVFGLIAYLEMPRESDPDITIPYVFVSSRYPGVAPEDIEKSITIPIEKKLKSLEGVKKISSTSMEGSSSIVIEFIAGTDIDEVLPKTKDKVDLARPDLPSDMEDDPEVTEVNFAEMPIIVISLSGPVGLVRLKQIAEDIEEEIESIKGVLEAEVTGGLEREIRVEPSPEKLAYFGIPITNLQNVISGENRNVSGGTIRMGDGRFRLRVPGEFETPDDIYGLVIGLHKGRPVYLKDAARVVDGFKDEAGVSRLNGHSAVNIQVKKRSGENILHIADQIDSLLEKRRPSWPNGVTATKLMDKADDVRMMVSDLENNIITGLILVVAVLFFVMGIRNAILVSLAIPFSMFISFMILHAMGITLNMVVLFSLTLSLGMLVDNAIVIVENIFRYMEQGVPRINAAVKAAAEVAQPVTASTLTTVAAFFPMIFWPGIMGEFMGYLPRTVIVTLSSSLFVALVINPALASIFMRVPFSRRAAARGADAGEVEKAGEAPIEVKGPFLSAYRSFLGAALRNRIPVVILSFLSLVIMFMVWLFAIGVEKPVEFFPDIDPKAIYVNLDMPEGADLDYSDRVARAVEAAVCGPAAEDGAHPCFAGSRGDKIHQTATGVEFSGPSDMDDIKYVYSRAVAVAGGKSAFEGNLPNHIGVQFLDMKDRLKPSSGTVEDIRRRVADIPGAGITVSKQQEGPPTGAPINIEITGEDFNALGRISAEIVDHIEKIPFVRDIRDDYVSGSPTVKLKVDRQKAALVGLSTETVGFIMKVAFNGIKVSTYREGDEDYDITVQLPESRRRQTDFLREFLIPTPSGMIPLSSIATFEVTGGLGKISRINHERVVTVKAEVDEKHIPGPVVRAQAEKMLADFPLPPGYSIRFTGENEAQEESQAFLTKAFAAAIFLIMLILVTQFNSVSQPIIIITSVILSLGGVFFGLAVMRMPFGIIMTGVGVISLAGVVVNNAIVLIDYINRLKERGMPTYEAIIAAGCTRLRPVLLTAATTILGLLPMVTGVAFDFHLMEISWVSESSQWWRSMASAVIFGLTLATVLTLLVVPVLYSLVYTTSRAAGSGVRKVRRAYWAPFYRITGTKPPHEG</sequence>
<dbReference type="Gene3D" id="3.30.70.1430">
    <property type="entry name" value="Multidrug efflux transporter AcrB pore domain"/>
    <property type="match status" value="2"/>
</dbReference>
<keyword evidence="1" id="KW-0812">Transmembrane</keyword>
<name>A0A484HH58_9BACT</name>
<accession>A0A484HH58</accession>
<dbReference type="SUPFAM" id="SSF82714">
    <property type="entry name" value="Multidrug efflux transporter AcrB TolC docking domain, DN and DC subdomains"/>
    <property type="match status" value="2"/>
</dbReference>
<feature type="transmembrane region" description="Helical" evidence="1">
    <location>
        <begin position="1004"/>
        <end position="1024"/>
    </location>
</feature>
<dbReference type="Gene3D" id="3.30.70.1440">
    <property type="entry name" value="Multidrug efflux transporter AcrB pore domain"/>
    <property type="match status" value="1"/>
</dbReference>
<feature type="transmembrane region" description="Helical" evidence="1">
    <location>
        <begin position="336"/>
        <end position="353"/>
    </location>
</feature>
<dbReference type="PANTHER" id="PTHR32063">
    <property type="match status" value="1"/>
</dbReference>
<feature type="transmembrane region" description="Helical" evidence="1">
    <location>
        <begin position="535"/>
        <end position="555"/>
    </location>
</feature>
<dbReference type="PRINTS" id="PR00702">
    <property type="entry name" value="ACRIFLAVINRP"/>
</dbReference>
<protein>
    <submittedName>
        <fullName evidence="2">Acriflavin resistance protein</fullName>
    </submittedName>
</protein>
<evidence type="ECO:0000313" key="2">
    <source>
        <dbReference type="EMBL" id="VEN74562.1"/>
    </source>
</evidence>
<dbReference type="GO" id="GO:0005886">
    <property type="term" value="C:plasma membrane"/>
    <property type="evidence" value="ECO:0007669"/>
    <property type="project" value="TreeGrafter"/>
</dbReference>
<organism evidence="2">
    <name type="scientific">uncultured Desulfobacteraceae bacterium</name>
    <dbReference type="NCBI Taxonomy" id="218296"/>
    <lineage>
        <taxon>Bacteria</taxon>
        <taxon>Pseudomonadati</taxon>
        <taxon>Thermodesulfobacteriota</taxon>
        <taxon>Desulfobacteria</taxon>
        <taxon>Desulfobacterales</taxon>
        <taxon>Desulfobacteraceae</taxon>
        <taxon>environmental samples</taxon>
    </lineage>
</organism>
<feature type="transmembrane region" description="Helical" evidence="1">
    <location>
        <begin position="464"/>
        <end position="486"/>
    </location>
</feature>
<feature type="transmembrane region" description="Helical" evidence="1">
    <location>
        <begin position="12"/>
        <end position="30"/>
    </location>
</feature>
<dbReference type="GO" id="GO:0042910">
    <property type="term" value="F:xenobiotic transmembrane transporter activity"/>
    <property type="evidence" value="ECO:0007669"/>
    <property type="project" value="TreeGrafter"/>
</dbReference>
<dbReference type="Pfam" id="PF00873">
    <property type="entry name" value="ACR_tran"/>
    <property type="match status" value="2"/>
</dbReference>
<feature type="transmembrane region" description="Helical" evidence="1">
    <location>
        <begin position="358"/>
        <end position="377"/>
    </location>
</feature>
<feature type="transmembrane region" description="Helical" evidence="1">
    <location>
        <begin position="954"/>
        <end position="979"/>
    </location>
</feature>
<dbReference type="InterPro" id="IPR001036">
    <property type="entry name" value="Acrflvin-R"/>
</dbReference>
<dbReference type="PANTHER" id="PTHR32063:SF24">
    <property type="entry name" value="CATION EFFLUX SYSTEM (ACRB_ACRD_ACRF FAMILY)"/>
    <property type="match status" value="1"/>
</dbReference>
<gene>
    <name evidence="2" type="ORF">EPICR_40144</name>
</gene>
<feature type="transmembrane region" description="Helical" evidence="1">
    <location>
        <begin position="928"/>
        <end position="948"/>
    </location>
</feature>
<dbReference type="SUPFAM" id="SSF82693">
    <property type="entry name" value="Multidrug efflux transporter AcrB pore domain, PN1, PN2, PC1 and PC2 subdomains"/>
    <property type="match status" value="2"/>
</dbReference>
<feature type="transmembrane region" description="Helical" evidence="1">
    <location>
        <begin position="901"/>
        <end position="921"/>
    </location>
</feature>
<keyword evidence="1" id="KW-0472">Membrane</keyword>
<dbReference type="Gene3D" id="1.20.1640.10">
    <property type="entry name" value="Multidrug efflux transporter AcrB transmembrane domain"/>
    <property type="match status" value="2"/>
</dbReference>